<feature type="region of interest" description="Disordered" evidence="1">
    <location>
        <begin position="1377"/>
        <end position="1415"/>
    </location>
</feature>
<proteinExistence type="predicted"/>
<evidence type="ECO:0000313" key="2">
    <source>
        <dbReference type="EMBL" id="KAG5511387.1"/>
    </source>
</evidence>
<dbReference type="KEGG" id="phet:94293366"/>
<evidence type="ECO:0000256" key="1">
    <source>
        <dbReference type="SAM" id="MobiDB-lite"/>
    </source>
</evidence>
<comment type="caution">
    <text evidence="2">The sequence shown here is derived from an EMBL/GenBank/DDBJ whole genome shotgun (WGS) entry which is preliminary data.</text>
</comment>
<dbReference type="Proteomes" id="UP000674318">
    <property type="component" value="Unassembled WGS sequence"/>
</dbReference>
<gene>
    <name evidence="2" type="ORF">JKF63_07350</name>
</gene>
<dbReference type="EMBL" id="JAFJZO010000005">
    <property type="protein sequence ID" value="KAG5511387.1"/>
    <property type="molecule type" value="Genomic_DNA"/>
</dbReference>
<name>A0A836LKS6_9TRYP</name>
<evidence type="ECO:0008006" key="4">
    <source>
        <dbReference type="Google" id="ProtNLM"/>
    </source>
</evidence>
<reference evidence="2 3" key="1">
    <citation type="submission" date="2021-02" db="EMBL/GenBank/DDBJ databases">
        <title>Porcisia hertigi Genome sequencing and assembly.</title>
        <authorList>
            <person name="Almutairi H."/>
            <person name="Gatherer D."/>
        </authorList>
    </citation>
    <scope>NUCLEOTIDE SEQUENCE [LARGE SCALE GENOMIC DNA]</scope>
    <source>
        <strain evidence="2 3">C119</strain>
    </source>
</reference>
<accession>A0A836LKS6</accession>
<dbReference type="OrthoDB" id="239796at2759"/>
<sequence>MYLRKPLVHRSVLCCRHHRGRRRPPASATLALLSSNSPGEGNDFVRYTEAEFTDALFTTPPPAEAGAGPVGQQLTSSLSLTPSPAAGLQLHYLRRRPLHSGREVSSLPPTHAIFNHLNSPLWLQVLARLHGRGALSGEDRAGAIRYLPAFTYRSLMPWLWSPTASLTQSEAAQLSGTGRPSEVDRSNSTANKLNVEADVYTNMSLVALEMSRRPTVLRAPPAEVPKPAYTVTDIGTAAPAQWTAIAASVVHSIMASTLPVTLTDLLRVWHDLFFALRSHAVWVGTPEQLRDCAHPQLMRLLERFYADVRRHGRLPSTSGGCENDMVFSEEGQLQQGRDDGAIQVVVHTLTPPILLRKFRGLYRPHRNSAMLFAELYALCINEEETSLRLFSSLAAKANDVGASEAKQPVTHMQQQQQQQRRITTTALLMDVDLAAYYATLPGRRHSGLRDAGEQWAVTLQHLRFLLPRVHLLQRCLEAQCGSSIPRKNIAAGSVWEPWRQIASIVMNVCMWVSNDNAEAQRLTDALRCMVETLANMNDATSVPGRKGEHQLLAPLTSQNVGVFISCLVEAARDSMRNKAAQLQYGPTDGLLGVYLLSVAVTAVIPATMRSHKPTTSRREGDDEVTLRCAGAGDDTGALLQRLRLLSHPPKKAPREVWAALRRSAAAGEAARYGLVTVGHRLFSECVIPLASQSKTLGTAQRLWGRLHAWATEVGRPLGLHGESVSTLWQLRWLQEQRHALSASRPPCSADSKNSEARALLDRLSPPRAGADSHCTEAHHTEALTKTMSWCCGCGFENKRHCPTTSVVARSMDTLGVACAACVLRTLTPLSWECPSCHTVASSGVCVPYCLCCGEAHPLAGQLATAVQRPSMADARSCSGAVVGDGGVPVAPSSARNMPSALDGGVDAGLNGPHEGYASPRVVEPEATVYVCSDCHAISAGPHLPDDASAATRCVEATGCRTTSCTSCGSPDPGYYTAFFTWTCGCGACNSPLHAYCHACSQAAQRPTVTCTHCNHAQPVTGTAAMTGSGDVCKRCHHPLPRVLAAVQQHRLVHCPACQGRVSSTAVQCPHCACTAVEAVAALLPTEADCPWLCHRCGTTHPVRDAVNGQLNTPAHLVDVSSSRVQVPLYKPCEDDRCTTCGTRRIPATIWERGRLWACSECGEPHNSELACRRCASLAPGVPAAEVCVWRCGTCKMHHPGWETRCRTVGCGGRRATDGVEARLCYSPWTCAECGEVTLSSHLAACTTCGTETPASLRATTCIYGDACAKTALATTVVRAVQCGEEVKASSTAHVTAEKGIAEALLLADGEVRTASGGTCAGLSSSLAYLPSVASPAPAPPAMVQTSRLEEVEAFLLQAASQPALPFPSDPLDIEAGSASSSMPLWPPRSSDTCAHADKPTNYSTKSRYAPSDKGGVVAGRETATSILDVQPWEEAYAAAVMSF</sequence>
<dbReference type="RefSeq" id="XP_067759599.1">
    <property type="nucleotide sequence ID" value="XM_067903289.1"/>
</dbReference>
<dbReference type="GeneID" id="94293366"/>
<organism evidence="2 3">
    <name type="scientific">Porcisia hertigi</name>
    <dbReference type="NCBI Taxonomy" id="2761500"/>
    <lineage>
        <taxon>Eukaryota</taxon>
        <taxon>Discoba</taxon>
        <taxon>Euglenozoa</taxon>
        <taxon>Kinetoplastea</taxon>
        <taxon>Metakinetoplastina</taxon>
        <taxon>Trypanosomatida</taxon>
        <taxon>Trypanosomatidae</taxon>
        <taxon>Leishmaniinae</taxon>
        <taxon>Porcisia</taxon>
    </lineage>
</organism>
<evidence type="ECO:0000313" key="3">
    <source>
        <dbReference type="Proteomes" id="UP000674318"/>
    </source>
</evidence>
<protein>
    <recommendedName>
        <fullName evidence="4">RanBP2-type domain-containing protein</fullName>
    </recommendedName>
</protein>
<keyword evidence="3" id="KW-1185">Reference proteome</keyword>